<dbReference type="OrthoDB" id="3801089at2759"/>
<feature type="signal peptide" evidence="2">
    <location>
        <begin position="1"/>
        <end position="22"/>
    </location>
</feature>
<feature type="compositionally biased region" description="Polar residues" evidence="1">
    <location>
        <begin position="146"/>
        <end position="166"/>
    </location>
</feature>
<reference evidence="3" key="1">
    <citation type="journal article" date="2020" name="Stud. Mycol.">
        <title>101 Dothideomycetes genomes: a test case for predicting lifestyles and emergence of pathogens.</title>
        <authorList>
            <person name="Haridas S."/>
            <person name="Albert R."/>
            <person name="Binder M."/>
            <person name="Bloem J."/>
            <person name="Labutti K."/>
            <person name="Salamov A."/>
            <person name="Andreopoulos B."/>
            <person name="Baker S."/>
            <person name="Barry K."/>
            <person name="Bills G."/>
            <person name="Bluhm B."/>
            <person name="Cannon C."/>
            <person name="Castanera R."/>
            <person name="Culley D."/>
            <person name="Daum C."/>
            <person name="Ezra D."/>
            <person name="Gonzalez J."/>
            <person name="Henrissat B."/>
            <person name="Kuo A."/>
            <person name="Liang C."/>
            <person name="Lipzen A."/>
            <person name="Lutzoni F."/>
            <person name="Magnuson J."/>
            <person name="Mondo S."/>
            <person name="Nolan M."/>
            <person name="Ohm R."/>
            <person name="Pangilinan J."/>
            <person name="Park H.-J."/>
            <person name="Ramirez L."/>
            <person name="Alfaro M."/>
            <person name="Sun H."/>
            <person name="Tritt A."/>
            <person name="Yoshinaga Y."/>
            <person name="Zwiers L.-H."/>
            <person name="Turgeon B."/>
            <person name="Goodwin S."/>
            <person name="Spatafora J."/>
            <person name="Crous P."/>
            <person name="Grigoriev I."/>
        </authorList>
    </citation>
    <scope>NUCLEOTIDE SEQUENCE</scope>
    <source>
        <strain evidence="3">CBS 107.79</strain>
    </source>
</reference>
<protein>
    <submittedName>
        <fullName evidence="3">Uncharacterized protein</fullName>
    </submittedName>
</protein>
<keyword evidence="2" id="KW-0732">Signal</keyword>
<feature type="region of interest" description="Disordered" evidence="1">
    <location>
        <begin position="135"/>
        <end position="231"/>
    </location>
</feature>
<accession>A0A6A5UVM1</accession>
<evidence type="ECO:0000256" key="1">
    <source>
        <dbReference type="SAM" id="MobiDB-lite"/>
    </source>
</evidence>
<evidence type="ECO:0000256" key="2">
    <source>
        <dbReference type="SAM" id="SignalP"/>
    </source>
</evidence>
<proteinExistence type="predicted"/>
<name>A0A6A5UVM1_9PLEO</name>
<dbReference type="EMBL" id="ML976739">
    <property type="protein sequence ID" value="KAF1966956.1"/>
    <property type="molecule type" value="Genomic_DNA"/>
</dbReference>
<feature type="chain" id="PRO_5025487808" evidence="2">
    <location>
        <begin position="23"/>
        <end position="254"/>
    </location>
</feature>
<feature type="compositionally biased region" description="Polar residues" evidence="1">
    <location>
        <begin position="184"/>
        <end position="204"/>
    </location>
</feature>
<gene>
    <name evidence="3" type="ORF">BU23DRAFT_559798</name>
</gene>
<evidence type="ECO:0000313" key="3">
    <source>
        <dbReference type="EMBL" id="KAF1966956.1"/>
    </source>
</evidence>
<dbReference type="Proteomes" id="UP000800036">
    <property type="component" value="Unassembled WGS sequence"/>
</dbReference>
<sequence length="254" mass="25775">MASQTTILSLGLLFLSVQSATAIPEDPTIVTKLNYGYGNGYQTGPAPSLLSIATPEPYHPHAPSYSNSTSRNCTKDTTTTVTISYPTASPSTSHTCHNTTITSTLFRQITTPSAAPSCHCTKSTTTITIPWPGTGTGYLPSGTGGAQPSSGNGTYHVPSLTTSALPTGTGGVMSSTSSFELEPETSSEAVQTTYGGDTPTSTPEPSGEAPSEDVPPAPPASSTGPEEPLFTGGAVKLGSGASVAVAVGVMVAWW</sequence>
<dbReference type="AlphaFoldDB" id="A0A6A5UVM1"/>
<evidence type="ECO:0000313" key="4">
    <source>
        <dbReference type="Proteomes" id="UP000800036"/>
    </source>
</evidence>
<organism evidence="3 4">
    <name type="scientific">Bimuria novae-zelandiae CBS 107.79</name>
    <dbReference type="NCBI Taxonomy" id="1447943"/>
    <lineage>
        <taxon>Eukaryota</taxon>
        <taxon>Fungi</taxon>
        <taxon>Dikarya</taxon>
        <taxon>Ascomycota</taxon>
        <taxon>Pezizomycotina</taxon>
        <taxon>Dothideomycetes</taxon>
        <taxon>Pleosporomycetidae</taxon>
        <taxon>Pleosporales</taxon>
        <taxon>Massarineae</taxon>
        <taxon>Didymosphaeriaceae</taxon>
        <taxon>Bimuria</taxon>
    </lineage>
</organism>
<keyword evidence="4" id="KW-1185">Reference proteome</keyword>